<reference evidence="2 3" key="1">
    <citation type="submission" date="2020-07" db="EMBL/GenBank/DDBJ databases">
        <authorList>
            <person name="Zhuang K."/>
            <person name="Ran Y."/>
        </authorList>
    </citation>
    <scope>NUCLEOTIDE SEQUENCE [LARGE SCALE GENOMIC DNA]</scope>
    <source>
        <strain evidence="2 3">WCH-YHL-001</strain>
    </source>
</reference>
<name>A0A7D6VBM7_9NOCA</name>
<dbReference type="KEGG" id="nhu:H0264_35765"/>
<dbReference type="RefSeq" id="WP_181581620.1">
    <property type="nucleotide sequence ID" value="NZ_CP059399.1"/>
</dbReference>
<evidence type="ECO:0000313" key="2">
    <source>
        <dbReference type="EMBL" id="QLY30422.1"/>
    </source>
</evidence>
<protein>
    <submittedName>
        <fullName evidence="2">Uncharacterized protein</fullName>
    </submittedName>
</protein>
<accession>A0A7D6VBM7</accession>
<dbReference type="EMBL" id="CP059399">
    <property type="protein sequence ID" value="QLY30422.1"/>
    <property type="molecule type" value="Genomic_DNA"/>
</dbReference>
<dbReference type="AlphaFoldDB" id="A0A7D6VBM7"/>
<feature type="region of interest" description="Disordered" evidence="1">
    <location>
        <begin position="1"/>
        <end position="21"/>
    </location>
</feature>
<evidence type="ECO:0000313" key="3">
    <source>
        <dbReference type="Proteomes" id="UP000515512"/>
    </source>
</evidence>
<keyword evidence="3" id="KW-1185">Reference proteome</keyword>
<evidence type="ECO:0000256" key="1">
    <source>
        <dbReference type="SAM" id="MobiDB-lite"/>
    </source>
</evidence>
<organism evidence="2 3">
    <name type="scientific">Nocardia huaxiensis</name>
    <dbReference type="NCBI Taxonomy" id="2755382"/>
    <lineage>
        <taxon>Bacteria</taxon>
        <taxon>Bacillati</taxon>
        <taxon>Actinomycetota</taxon>
        <taxon>Actinomycetes</taxon>
        <taxon>Mycobacteriales</taxon>
        <taxon>Nocardiaceae</taxon>
        <taxon>Nocardia</taxon>
    </lineage>
</organism>
<dbReference type="Proteomes" id="UP000515512">
    <property type="component" value="Chromosome"/>
</dbReference>
<proteinExistence type="predicted"/>
<sequence length="145" mass="15793">MNEKNPYPQHNSGEQPSDSQGDAVWFAEAPDHREQQLIWAVGDALLQAVYAAAENPGDETHAKVADTALEVVWATHIVNPASATDQQVLTAQANYICDRIVELAHTCDDLTTSDLQGVIDALALRLVRNRLPLDATERAKGGDHE</sequence>
<feature type="compositionally biased region" description="Polar residues" evidence="1">
    <location>
        <begin position="8"/>
        <end position="20"/>
    </location>
</feature>
<gene>
    <name evidence="2" type="ORF">H0264_35765</name>
</gene>